<sequence length="475" mass="49275">MPMTLPITRPRACRPASNWSVAGKLLAPLLLVALASGCVTSNTRPGADSSQAASHPAVSQARDLARNAATLAGAARKDNDRQIESLLAQLDDATLARESAAMPVGDALYNYAGRALLHRGLPLPRPFDRADWHFSTTTRPAADADGYRPPTRLAVLLPLSGSLASAASPVRDGLLAGYYGETRRRPEIVFYDTSGSVGGALGAYDRAVSEGSDFVVGPLGRDEVDALFARDSLSVPVLALNRGSGHPPSGNASFSLSPEDEGIAAAELLLARGAKRVLVIAGSDDSQRRATASLRDRLGERGAVVTDVTSDGTADFAPFAQKEGGIDAIFLAVKGDSARALTPRLALAGLAGKPRVATSQLLAGTGKADLDMALDGIAFPTEAWNNRSVRSLGNAASVAQVLPTARAGGARLFAFGHDAWLLTAYLEHLALAADGRVDGATGTLRIDGFGNVLRTPAWSTFNSGVVVPLSGDGLR</sequence>
<evidence type="ECO:0000313" key="2">
    <source>
        <dbReference type="EMBL" id="RNF84295.1"/>
    </source>
</evidence>
<dbReference type="SUPFAM" id="SSF53822">
    <property type="entry name" value="Periplasmic binding protein-like I"/>
    <property type="match status" value="1"/>
</dbReference>
<dbReference type="GO" id="GO:0031241">
    <property type="term" value="C:periplasmic side of cell outer membrane"/>
    <property type="evidence" value="ECO:0007669"/>
    <property type="project" value="TreeGrafter"/>
</dbReference>
<dbReference type="EMBL" id="RIBS01000003">
    <property type="protein sequence ID" value="RNF84295.1"/>
    <property type="molecule type" value="Genomic_DNA"/>
</dbReference>
<name>A0A3M8SUB9_9GAMM</name>
<keyword evidence="1" id="KW-0472">Membrane</keyword>
<dbReference type="OrthoDB" id="6708821at2"/>
<accession>A0A3M8SUB9</accession>
<keyword evidence="2" id="KW-0449">Lipoprotein</keyword>
<dbReference type="AlphaFoldDB" id="A0A3M8SUB9"/>
<dbReference type="CDD" id="cd06339">
    <property type="entry name" value="PBP1_YraM_LppC_lipoprotein-like"/>
    <property type="match status" value="1"/>
</dbReference>
<dbReference type="InterPro" id="IPR007443">
    <property type="entry name" value="LpoA"/>
</dbReference>
<keyword evidence="3" id="KW-1185">Reference proteome</keyword>
<dbReference type="PANTHER" id="PTHR38038:SF1">
    <property type="entry name" value="PENICILLIN-BINDING PROTEIN ACTIVATOR LPOA"/>
    <property type="match status" value="1"/>
</dbReference>
<organism evidence="2 3">
    <name type="scientific">Montanilutibacter psychrotolerans</name>
    <dbReference type="NCBI Taxonomy" id="1327343"/>
    <lineage>
        <taxon>Bacteria</taxon>
        <taxon>Pseudomonadati</taxon>
        <taxon>Pseudomonadota</taxon>
        <taxon>Gammaproteobacteria</taxon>
        <taxon>Lysobacterales</taxon>
        <taxon>Lysobacteraceae</taxon>
        <taxon>Montanilutibacter</taxon>
    </lineage>
</organism>
<dbReference type="Pfam" id="PF04348">
    <property type="entry name" value="LppC"/>
    <property type="match status" value="2"/>
</dbReference>
<dbReference type="PANTHER" id="PTHR38038">
    <property type="entry name" value="PENICILLIN-BINDING PROTEIN ACTIVATOR LPOA"/>
    <property type="match status" value="1"/>
</dbReference>
<dbReference type="Proteomes" id="UP000267049">
    <property type="component" value="Unassembled WGS sequence"/>
</dbReference>
<dbReference type="GO" id="GO:0030234">
    <property type="term" value="F:enzyme regulator activity"/>
    <property type="evidence" value="ECO:0007669"/>
    <property type="project" value="TreeGrafter"/>
</dbReference>
<protein>
    <submittedName>
        <fullName evidence="2">LppC family lipoprotein</fullName>
    </submittedName>
</protein>
<dbReference type="Gene3D" id="3.40.50.2300">
    <property type="match status" value="2"/>
</dbReference>
<evidence type="ECO:0000313" key="3">
    <source>
        <dbReference type="Proteomes" id="UP000267049"/>
    </source>
</evidence>
<proteinExistence type="predicted"/>
<evidence type="ECO:0000256" key="1">
    <source>
        <dbReference type="ARBA" id="ARBA00023136"/>
    </source>
</evidence>
<gene>
    <name evidence="2" type="ORF">EER27_07875</name>
</gene>
<dbReference type="InterPro" id="IPR028082">
    <property type="entry name" value="Peripla_BP_I"/>
</dbReference>
<dbReference type="GO" id="GO:0009252">
    <property type="term" value="P:peptidoglycan biosynthetic process"/>
    <property type="evidence" value="ECO:0007669"/>
    <property type="project" value="TreeGrafter"/>
</dbReference>
<comment type="caution">
    <text evidence="2">The sequence shown here is derived from an EMBL/GenBank/DDBJ whole genome shotgun (WGS) entry which is preliminary data.</text>
</comment>
<reference evidence="2 3" key="1">
    <citation type="submission" date="2018-11" db="EMBL/GenBank/DDBJ databases">
        <title>Lysobacter cryohumiis sp. nov., isolated from soil in the Tianshan Mountains, Xinjiang, China.</title>
        <authorList>
            <person name="Luo Y."/>
            <person name="Sheng H."/>
        </authorList>
    </citation>
    <scope>NUCLEOTIDE SEQUENCE [LARGE SCALE GENOMIC DNA]</scope>
    <source>
        <strain evidence="2 3">ZS60</strain>
    </source>
</reference>